<gene>
    <name evidence="1" type="ORF">CRE_22889</name>
</gene>
<dbReference type="GO" id="GO:0001522">
    <property type="term" value="P:pseudouridine synthesis"/>
    <property type="evidence" value="ECO:0007669"/>
    <property type="project" value="InterPro"/>
</dbReference>
<name>E3MHD9_CAERE</name>
<keyword evidence="2" id="KW-1185">Reference proteome</keyword>
<accession>E3MHD9</accession>
<dbReference type="FunCoup" id="E3MHD9">
    <property type="interactions" value="749"/>
</dbReference>
<dbReference type="Gene3D" id="3.30.2350.10">
    <property type="entry name" value="Pseudouridine synthase"/>
    <property type="match status" value="1"/>
</dbReference>
<dbReference type="OMA" id="AVEGHMS"/>
<dbReference type="InterPro" id="IPR020103">
    <property type="entry name" value="PsdUridine_synth_cat_dom_sf"/>
</dbReference>
<dbReference type="HOGENOM" id="CLU_714209_0_0_1"/>
<dbReference type="EMBL" id="DS268445">
    <property type="protein sequence ID" value="EFP02022.1"/>
    <property type="molecule type" value="Genomic_DNA"/>
</dbReference>
<dbReference type="InParanoid" id="E3MHD9"/>
<dbReference type="STRING" id="31234.E3MHD9"/>
<evidence type="ECO:0000313" key="2">
    <source>
        <dbReference type="Proteomes" id="UP000008281"/>
    </source>
</evidence>
<dbReference type="SUPFAM" id="SSF55120">
    <property type="entry name" value="Pseudouridine synthase"/>
    <property type="match status" value="1"/>
</dbReference>
<sequence length="387" mass="43170">MFQMNSVPKLSKRLPNLSTTTIKTVGATPLITKALSPRTFSDPPKLARYLGKKVLAHAPGRFVVIEKPFGISCVGQLQQNGGVFGNSVRDERKTEKWAGTIRARPDEEVGVTITDSLKLLRKILNEPNLSFCTGLKRYLSGAIVLPCNERDANILKDCIRRMSADVEPPFMYNALAITLNSPPKSSGTITGFSTFRNVGKHVEYIFEERKVTKRAKTGKFAVEGHMSYRVLDTRNGISLVDFSVNKFARHLPRLMLTQMLSPILGDRIYWRRLMELDGVPELVSAGSRVPKYTPFIPKILAERFSMTNQELSTSLPIYCHVYNTIFEDVGGYEEQGLVAAVEPPAHFMAALKLLDLLPAYKKFKNQTEKPTEHVTVLGGITSGDAFF</sequence>
<organism evidence="2">
    <name type="scientific">Caenorhabditis remanei</name>
    <name type="common">Caenorhabditis vulgaris</name>
    <dbReference type="NCBI Taxonomy" id="31234"/>
    <lineage>
        <taxon>Eukaryota</taxon>
        <taxon>Metazoa</taxon>
        <taxon>Ecdysozoa</taxon>
        <taxon>Nematoda</taxon>
        <taxon>Chromadorea</taxon>
        <taxon>Rhabditida</taxon>
        <taxon>Rhabditina</taxon>
        <taxon>Rhabditomorpha</taxon>
        <taxon>Rhabditoidea</taxon>
        <taxon>Rhabditidae</taxon>
        <taxon>Peloderinae</taxon>
        <taxon>Caenorhabditis</taxon>
    </lineage>
</organism>
<dbReference type="eggNOG" id="ENOG502SDM2">
    <property type="taxonomic scope" value="Eukaryota"/>
</dbReference>
<dbReference type="AlphaFoldDB" id="E3MHD9"/>
<dbReference type="GO" id="GO:0003723">
    <property type="term" value="F:RNA binding"/>
    <property type="evidence" value="ECO:0007669"/>
    <property type="project" value="InterPro"/>
</dbReference>
<proteinExistence type="predicted"/>
<reference evidence="1" key="1">
    <citation type="submission" date="2007-07" db="EMBL/GenBank/DDBJ databases">
        <title>PCAP assembly of the Caenorhabditis remanei genome.</title>
        <authorList>
            <consortium name="The Caenorhabditis remanei Sequencing Consortium"/>
            <person name="Wilson R.K."/>
        </authorList>
    </citation>
    <scope>NUCLEOTIDE SEQUENCE [LARGE SCALE GENOMIC DNA]</scope>
    <source>
        <strain evidence="1">PB4641</strain>
    </source>
</reference>
<protein>
    <submittedName>
        <fullName evidence="1">Uncharacterized protein</fullName>
    </submittedName>
</protein>
<dbReference type="OrthoDB" id="428658at2759"/>
<dbReference type="Proteomes" id="UP000008281">
    <property type="component" value="Unassembled WGS sequence"/>
</dbReference>
<evidence type="ECO:0000313" key="1">
    <source>
        <dbReference type="EMBL" id="EFP02022.1"/>
    </source>
</evidence>
<dbReference type="GO" id="GO:0009982">
    <property type="term" value="F:pseudouridine synthase activity"/>
    <property type="evidence" value="ECO:0007669"/>
    <property type="project" value="InterPro"/>
</dbReference>